<comment type="caution">
    <text evidence="2">The sequence shown here is derived from an EMBL/GenBank/DDBJ whole genome shotgun (WGS) entry which is preliminary data.</text>
</comment>
<feature type="compositionally biased region" description="Pro residues" evidence="1">
    <location>
        <begin position="254"/>
        <end position="268"/>
    </location>
</feature>
<dbReference type="AlphaFoldDB" id="A0A1Q9EHC0"/>
<proteinExistence type="predicted"/>
<name>A0A1Q9EHC0_SYMMI</name>
<gene>
    <name evidence="2" type="ORF">AK812_SmicGene9844</name>
</gene>
<protein>
    <submittedName>
        <fullName evidence="2">Uncharacterized protein</fullName>
    </submittedName>
</protein>
<organism evidence="2 3">
    <name type="scientific">Symbiodinium microadriaticum</name>
    <name type="common">Dinoflagellate</name>
    <name type="synonym">Zooxanthella microadriatica</name>
    <dbReference type="NCBI Taxonomy" id="2951"/>
    <lineage>
        <taxon>Eukaryota</taxon>
        <taxon>Sar</taxon>
        <taxon>Alveolata</taxon>
        <taxon>Dinophyceae</taxon>
        <taxon>Suessiales</taxon>
        <taxon>Symbiodiniaceae</taxon>
        <taxon>Symbiodinium</taxon>
    </lineage>
</organism>
<reference evidence="2 3" key="1">
    <citation type="submission" date="2016-02" db="EMBL/GenBank/DDBJ databases">
        <title>Genome analysis of coral dinoflagellate symbionts highlights evolutionary adaptations to a symbiotic lifestyle.</title>
        <authorList>
            <person name="Aranda M."/>
            <person name="Li Y."/>
            <person name="Liew Y.J."/>
            <person name="Baumgarten S."/>
            <person name="Simakov O."/>
            <person name="Wilson M."/>
            <person name="Piel J."/>
            <person name="Ashoor H."/>
            <person name="Bougouffa S."/>
            <person name="Bajic V.B."/>
            <person name="Ryu T."/>
            <person name="Ravasi T."/>
            <person name="Bayer T."/>
            <person name="Micklem G."/>
            <person name="Kim H."/>
            <person name="Bhak J."/>
            <person name="Lajeunesse T.C."/>
            <person name="Voolstra C.R."/>
        </authorList>
    </citation>
    <scope>NUCLEOTIDE SEQUENCE [LARGE SCALE GENOMIC DNA]</scope>
    <source>
        <strain evidence="2 3">CCMP2467</strain>
    </source>
</reference>
<evidence type="ECO:0000313" key="2">
    <source>
        <dbReference type="EMBL" id="OLQ06825.1"/>
    </source>
</evidence>
<dbReference type="Proteomes" id="UP000186817">
    <property type="component" value="Unassembled WGS sequence"/>
</dbReference>
<dbReference type="OrthoDB" id="430653at2759"/>
<evidence type="ECO:0000256" key="1">
    <source>
        <dbReference type="SAM" id="MobiDB-lite"/>
    </source>
</evidence>
<keyword evidence="3" id="KW-1185">Reference proteome</keyword>
<dbReference type="EMBL" id="LSRX01000151">
    <property type="protein sequence ID" value="OLQ06825.1"/>
    <property type="molecule type" value="Genomic_DNA"/>
</dbReference>
<accession>A0A1Q9EHC0</accession>
<sequence length="301" mass="32968">MSMLRQQLVRLARVGALAELLVDDYARLGFARGSHVKVLEIVHGGPIEGGCLIKFVLGASGIVCYQEKDGLRALPARPAAVPDPPLAQPVSEPPQPEEPLLYFLRDPSRLICLRLVSSSELGRLASNVVDAMLSIVRLSRKDIMRVDTYQDECPILEQLHSKGIWQSETFSAVASIKCFDGSMLSAVGLGSNLKTRDRAVHLSLATALTLELLKGCPADLLASTHQVMEDFPVLGALVKEARQIKERADEERPPPPPPPAPTPLPPTPTHEECYDFARQFMVFHENPNLWFSVGRIGGENV</sequence>
<evidence type="ECO:0000313" key="3">
    <source>
        <dbReference type="Proteomes" id="UP000186817"/>
    </source>
</evidence>
<feature type="region of interest" description="Disordered" evidence="1">
    <location>
        <begin position="245"/>
        <end position="270"/>
    </location>
</feature>